<dbReference type="Gene3D" id="2.20.25.10">
    <property type="match status" value="1"/>
</dbReference>
<dbReference type="SUPFAM" id="SSF158997">
    <property type="entry name" value="Trm112p-like"/>
    <property type="match status" value="1"/>
</dbReference>
<gene>
    <name evidence="2" type="ORF">HLB09_14970</name>
</gene>
<dbReference type="Proteomes" id="UP000555552">
    <property type="component" value="Unassembled WGS sequence"/>
</dbReference>
<feature type="compositionally biased region" description="Low complexity" evidence="1">
    <location>
        <begin position="74"/>
        <end position="91"/>
    </location>
</feature>
<name>A0A849BVE5_9ACTN</name>
<organism evidence="2 3">
    <name type="scientific">Pseudokineococcus marinus</name>
    <dbReference type="NCBI Taxonomy" id="351215"/>
    <lineage>
        <taxon>Bacteria</taxon>
        <taxon>Bacillati</taxon>
        <taxon>Actinomycetota</taxon>
        <taxon>Actinomycetes</taxon>
        <taxon>Kineosporiales</taxon>
        <taxon>Kineosporiaceae</taxon>
        <taxon>Pseudokineococcus</taxon>
    </lineage>
</organism>
<accession>A0A849BVE5</accession>
<feature type="region of interest" description="Disordered" evidence="1">
    <location>
        <begin position="1"/>
        <end position="25"/>
    </location>
</feature>
<evidence type="ECO:0000313" key="3">
    <source>
        <dbReference type="Proteomes" id="UP000555552"/>
    </source>
</evidence>
<evidence type="ECO:0000256" key="1">
    <source>
        <dbReference type="SAM" id="MobiDB-lite"/>
    </source>
</evidence>
<dbReference type="RefSeq" id="WP_171204119.1">
    <property type="nucleotide sequence ID" value="NZ_BAAANP010000021.1"/>
</dbReference>
<dbReference type="AlphaFoldDB" id="A0A849BVE5"/>
<feature type="region of interest" description="Disordered" evidence="1">
    <location>
        <begin position="74"/>
        <end position="99"/>
    </location>
</feature>
<dbReference type="EMBL" id="JABEMA010000333">
    <property type="protein sequence ID" value="NNH24364.1"/>
    <property type="molecule type" value="Genomic_DNA"/>
</dbReference>
<protein>
    <submittedName>
        <fullName evidence="2">Uncharacterized protein</fullName>
    </submittedName>
</protein>
<evidence type="ECO:0000313" key="2">
    <source>
        <dbReference type="EMBL" id="NNH24364.1"/>
    </source>
</evidence>
<comment type="caution">
    <text evidence="2">The sequence shown here is derived from an EMBL/GenBank/DDBJ whole genome shotgun (WGS) entry which is preliminary data.</text>
</comment>
<proteinExistence type="predicted"/>
<feature type="compositionally biased region" description="Low complexity" evidence="1">
    <location>
        <begin position="1"/>
        <end position="15"/>
    </location>
</feature>
<reference evidence="2 3" key="1">
    <citation type="submission" date="2020-05" db="EMBL/GenBank/DDBJ databases">
        <title>MicrobeNet Type strains.</title>
        <authorList>
            <person name="Nicholson A.C."/>
        </authorList>
    </citation>
    <scope>NUCLEOTIDE SEQUENCE [LARGE SCALE GENOMIC DNA]</scope>
    <source>
        <strain evidence="2 3">JCM 14547</strain>
    </source>
</reference>
<sequence>MSRPEASRGGAARRGAPPEPPAWLREVLRCPATGGPLEDRRDADGRLVGLLSTSAEPPLLYPVVDGVPVLLVDEGVPQTSSGPSPEGSSSSVRGEPAGG</sequence>
<keyword evidence="3" id="KW-1185">Reference proteome</keyword>